<evidence type="ECO:0000313" key="4">
    <source>
        <dbReference type="Proteomes" id="UP000683360"/>
    </source>
</evidence>
<feature type="compositionally biased region" description="Basic and acidic residues" evidence="1">
    <location>
        <begin position="279"/>
        <end position="300"/>
    </location>
</feature>
<dbReference type="AlphaFoldDB" id="A0A8S3V7C3"/>
<feature type="region of interest" description="Disordered" evidence="1">
    <location>
        <begin position="279"/>
        <end position="327"/>
    </location>
</feature>
<feature type="region of interest" description="Disordered" evidence="1">
    <location>
        <begin position="407"/>
        <end position="437"/>
    </location>
</feature>
<keyword evidence="4" id="KW-1185">Reference proteome</keyword>
<dbReference type="Proteomes" id="UP000683360">
    <property type="component" value="Unassembled WGS sequence"/>
</dbReference>
<sequence>MNYEMDSKLIWTVLCVLCFLPFEVKAGRCMTMTSNRMTWLESVSYCSLALKNSIHYLADGEYRGWAGGIFLNTQWMFHKGCYSNSGTTNSNSVYDIKMLTPTLCYLIILALQFNWCICLHSLYNLKEADSSKCTYRCLGSNNNVCGERSHYTVFHQIIGKFKPESDGDQQLACSVIVHRNDTFVLKAVDCTEIYWTACVISGVSRRTEFNETYLSALNRCSSLKGTILSTSDNLDKLEDGREYWSNIFRSRFLKWITNETFDVICYEVDGLQDYYSKNGEEISTRERPTSNTKHEKHEATAEQTSTEQTSAKETPTEQTSAKETKFTSTSMLTSFHESTDSSLLSTSTITYNSTTFSALSMPIKFTKDVVPSMPIMSTKFDYTKFANGSSTKEHHFSITSTFNKITTASTGEEISTRERPTSSSKHEKMKPQRKKLN</sequence>
<evidence type="ECO:0008006" key="5">
    <source>
        <dbReference type="Google" id="ProtNLM"/>
    </source>
</evidence>
<evidence type="ECO:0000256" key="2">
    <source>
        <dbReference type="SAM" id="SignalP"/>
    </source>
</evidence>
<feature type="signal peptide" evidence="2">
    <location>
        <begin position="1"/>
        <end position="26"/>
    </location>
</feature>
<protein>
    <recommendedName>
        <fullName evidence="5">C-type lectin domain-containing protein</fullName>
    </recommendedName>
</protein>
<keyword evidence="2" id="KW-0732">Signal</keyword>
<reference evidence="3" key="1">
    <citation type="submission" date="2021-03" db="EMBL/GenBank/DDBJ databases">
        <authorList>
            <person name="Bekaert M."/>
        </authorList>
    </citation>
    <scope>NUCLEOTIDE SEQUENCE</scope>
</reference>
<proteinExistence type="predicted"/>
<feature type="compositionally biased region" description="Basic and acidic residues" evidence="1">
    <location>
        <begin position="414"/>
        <end position="430"/>
    </location>
</feature>
<comment type="caution">
    <text evidence="3">The sequence shown here is derived from an EMBL/GenBank/DDBJ whole genome shotgun (WGS) entry which is preliminary data.</text>
</comment>
<feature type="chain" id="PRO_5035713354" description="C-type lectin domain-containing protein" evidence="2">
    <location>
        <begin position="27"/>
        <end position="437"/>
    </location>
</feature>
<accession>A0A8S3V7C3</accession>
<gene>
    <name evidence="3" type="ORF">MEDL_62430</name>
</gene>
<organism evidence="3 4">
    <name type="scientific">Mytilus edulis</name>
    <name type="common">Blue mussel</name>
    <dbReference type="NCBI Taxonomy" id="6550"/>
    <lineage>
        <taxon>Eukaryota</taxon>
        <taxon>Metazoa</taxon>
        <taxon>Spiralia</taxon>
        <taxon>Lophotrochozoa</taxon>
        <taxon>Mollusca</taxon>
        <taxon>Bivalvia</taxon>
        <taxon>Autobranchia</taxon>
        <taxon>Pteriomorphia</taxon>
        <taxon>Mytilida</taxon>
        <taxon>Mytiloidea</taxon>
        <taxon>Mytilidae</taxon>
        <taxon>Mytilinae</taxon>
        <taxon>Mytilus</taxon>
    </lineage>
</organism>
<dbReference type="EMBL" id="CAJPWZ010003062">
    <property type="protein sequence ID" value="CAG2250730.1"/>
    <property type="molecule type" value="Genomic_DNA"/>
</dbReference>
<name>A0A8S3V7C3_MYTED</name>
<evidence type="ECO:0000313" key="3">
    <source>
        <dbReference type="EMBL" id="CAG2250730.1"/>
    </source>
</evidence>
<evidence type="ECO:0000256" key="1">
    <source>
        <dbReference type="SAM" id="MobiDB-lite"/>
    </source>
</evidence>
<feature type="compositionally biased region" description="Low complexity" evidence="1">
    <location>
        <begin position="301"/>
        <end position="311"/>
    </location>
</feature>